<evidence type="ECO:0000313" key="4">
    <source>
        <dbReference type="EMBL" id="KAF4848831.1"/>
    </source>
</evidence>
<evidence type="ECO:0000256" key="3">
    <source>
        <dbReference type="SAM" id="SignalP"/>
    </source>
</evidence>
<evidence type="ECO:0000313" key="5">
    <source>
        <dbReference type="Proteomes" id="UP000711996"/>
    </source>
</evidence>
<dbReference type="OrthoDB" id="4478077at2759"/>
<dbReference type="InterPro" id="IPR023112">
    <property type="entry name" value="Antifungal-protein_dom_sf"/>
</dbReference>
<reference evidence="4" key="1">
    <citation type="submission" date="2019-06" db="EMBL/GenBank/DDBJ databases">
        <authorList>
            <person name="Gan P."/>
            <person name="Shirasu K."/>
        </authorList>
    </citation>
    <scope>NUCLEOTIDE SEQUENCE [LARGE SCALE GENOMIC DNA]</scope>
    <source>
        <strain evidence="4">CAD2</strain>
    </source>
</reference>
<dbReference type="InterPro" id="IPR022706">
    <property type="entry name" value="Antifungal_prot"/>
</dbReference>
<sequence length="102" mass="11257">MQIAKVAFFLFAAIGVAANPVDVDGSGIDAGVSGGEDMNTLITYTGKCTRGRNYKEDTCKFKGQKGRTTIVRCPRFANQRCPRNGSKCTWDSYKRTTKCNYK</sequence>
<dbReference type="SUPFAM" id="SSF57598">
    <property type="entry name" value="Antifungal protein (AGAFP)"/>
    <property type="match status" value="1"/>
</dbReference>
<accession>A0A9P5BSJ9</accession>
<dbReference type="AlphaFoldDB" id="A0A9P5BSJ9"/>
<organism evidence="4 5">
    <name type="scientific">Colletotrichum siamense</name>
    <name type="common">Anthracnose fungus</name>
    <dbReference type="NCBI Taxonomy" id="690259"/>
    <lineage>
        <taxon>Eukaryota</taxon>
        <taxon>Fungi</taxon>
        <taxon>Dikarya</taxon>
        <taxon>Ascomycota</taxon>
        <taxon>Pezizomycotina</taxon>
        <taxon>Sordariomycetes</taxon>
        <taxon>Hypocreomycetidae</taxon>
        <taxon>Glomerellales</taxon>
        <taxon>Glomerellaceae</taxon>
        <taxon>Colletotrichum</taxon>
        <taxon>Colletotrichum gloeosporioides species complex</taxon>
    </lineage>
</organism>
<evidence type="ECO:0000256" key="2">
    <source>
        <dbReference type="ARBA" id="ARBA00022577"/>
    </source>
</evidence>
<keyword evidence="1" id="KW-0929">Antimicrobial</keyword>
<name>A0A9P5BSJ9_COLSI</name>
<dbReference type="Gene3D" id="2.40.50.60">
    <property type="entry name" value="Antifungal protein domain"/>
    <property type="match status" value="1"/>
</dbReference>
<dbReference type="Pfam" id="PF11402">
    <property type="entry name" value="Antifungal_prot"/>
    <property type="match status" value="1"/>
</dbReference>
<dbReference type="Proteomes" id="UP000711996">
    <property type="component" value="Unassembled WGS sequence"/>
</dbReference>
<feature type="signal peptide" evidence="3">
    <location>
        <begin position="1"/>
        <end position="18"/>
    </location>
</feature>
<keyword evidence="3" id="KW-0732">Signal</keyword>
<keyword evidence="2" id="KW-0295">Fungicide</keyword>
<protein>
    <submittedName>
        <fullName evidence="4">Antifungal protein</fullName>
    </submittedName>
</protein>
<comment type="caution">
    <text evidence="4">The sequence shown here is derived from an EMBL/GenBank/DDBJ whole genome shotgun (WGS) entry which is preliminary data.</text>
</comment>
<evidence type="ECO:0000256" key="1">
    <source>
        <dbReference type="ARBA" id="ARBA00022529"/>
    </source>
</evidence>
<dbReference type="EMBL" id="QPMT01000052">
    <property type="protein sequence ID" value="KAF4848831.1"/>
    <property type="molecule type" value="Genomic_DNA"/>
</dbReference>
<dbReference type="GO" id="GO:0031640">
    <property type="term" value="P:killing of cells of another organism"/>
    <property type="evidence" value="ECO:0007669"/>
    <property type="project" value="UniProtKB-KW"/>
</dbReference>
<feature type="chain" id="PRO_5040482230" evidence="3">
    <location>
        <begin position="19"/>
        <end position="102"/>
    </location>
</feature>
<gene>
    <name evidence="4" type="primary">afp</name>
    <name evidence="4" type="ORF">CGCSCA2_v012113</name>
</gene>
<keyword evidence="5" id="KW-1185">Reference proteome</keyword>
<dbReference type="GO" id="GO:0050832">
    <property type="term" value="P:defense response to fungus"/>
    <property type="evidence" value="ECO:0007669"/>
    <property type="project" value="UniProtKB-KW"/>
</dbReference>
<proteinExistence type="predicted"/>